<dbReference type="AlphaFoldDB" id="D7FNE5"/>
<dbReference type="EMBL" id="FN648283">
    <property type="protein sequence ID" value="CBJ30199.1"/>
    <property type="molecule type" value="Genomic_DNA"/>
</dbReference>
<dbReference type="Proteomes" id="UP000002630">
    <property type="component" value="Linkage Group LG21"/>
</dbReference>
<dbReference type="InParanoid" id="D7FNE5"/>
<accession>D7FNE5</accession>
<organism evidence="1 2">
    <name type="scientific">Ectocarpus siliculosus</name>
    <name type="common">Brown alga</name>
    <name type="synonym">Conferva siliculosa</name>
    <dbReference type="NCBI Taxonomy" id="2880"/>
    <lineage>
        <taxon>Eukaryota</taxon>
        <taxon>Sar</taxon>
        <taxon>Stramenopiles</taxon>
        <taxon>Ochrophyta</taxon>
        <taxon>PX clade</taxon>
        <taxon>Phaeophyceae</taxon>
        <taxon>Ectocarpales</taxon>
        <taxon>Ectocarpaceae</taxon>
        <taxon>Ectocarpus</taxon>
    </lineage>
</organism>
<keyword evidence="2" id="KW-1185">Reference proteome</keyword>
<proteinExistence type="predicted"/>
<evidence type="ECO:0000313" key="1">
    <source>
        <dbReference type="EMBL" id="CBJ30199.1"/>
    </source>
</evidence>
<evidence type="ECO:0000313" key="2">
    <source>
        <dbReference type="Proteomes" id="UP000002630"/>
    </source>
</evidence>
<protein>
    <submittedName>
        <fullName evidence="1">Uncharacterized protein</fullName>
    </submittedName>
</protein>
<sequence length="39" mass="4691">MVCRAGAMGTNRLYDPVEGLRRRERLHWRGQRCRRSLHP</sequence>
<gene>
    <name evidence="1" type="ORF">Esi_0179_0057</name>
</gene>
<reference evidence="1 2" key="1">
    <citation type="journal article" date="2010" name="Nature">
        <title>The Ectocarpus genome and the independent evolution of multicellularity in brown algae.</title>
        <authorList>
            <person name="Cock J.M."/>
            <person name="Sterck L."/>
            <person name="Rouze P."/>
            <person name="Scornet D."/>
            <person name="Allen A.E."/>
            <person name="Amoutzias G."/>
            <person name="Anthouard V."/>
            <person name="Artiguenave F."/>
            <person name="Aury J.M."/>
            <person name="Badger J.H."/>
            <person name="Beszteri B."/>
            <person name="Billiau K."/>
            <person name="Bonnet E."/>
            <person name="Bothwell J.H."/>
            <person name="Bowler C."/>
            <person name="Boyen C."/>
            <person name="Brownlee C."/>
            <person name="Carrano C.J."/>
            <person name="Charrier B."/>
            <person name="Cho G.Y."/>
            <person name="Coelho S.M."/>
            <person name="Collen J."/>
            <person name="Corre E."/>
            <person name="Da Silva C."/>
            <person name="Delage L."/>
            <person name="Delaroque N."/>
            <person name="Dittami S.M."/>
            <person name="Doulbeau S."/>
            <person name="Elias M."/>
            <person name="Farnham G."/>
            <person name="Gachon C.M."/>
            <person name="Gschloessl B."/>
            <person name="Heesch S."/>
            <person name="Jabbari K."/>
            <person name="Jubin C."/>
            <person name="Kawai H."/>
            <person name="Kimura K."/>
            <person name="Kloareg B."/>
            <person name="Kupper F.C."/>
            <person name="Lang D."/>
            <person name="Le Bail A."/>
            <person name="Leblanc C."/>
            <person name="Lerouge P."/>
            <person name="Lohr M."/>
            <person name="Lopez P.J."/>
            <person name="Martens C."/>
            <person name="Maumus F."/>
            <person name="Michel G."/>
            <person name="Miranda-Saavedra D."/>
            <person name="Morales J."/>
            <person name="Moreau H."/>
            <person name="Motomura T."/>
            <person name="Nagasato C."/>
            <person name="Napoli C.A."/>
            <person name="Nelson D.R."/>
            <person name="Nyvall-Collen P."/>
            <person name="Peters A.F."/>
            <person name="Pommier C."/>
            <person name="Potin P."/>
            <person name="Poulain J."/>
            <person name="Quesneville H."/>
            <person name="Read B."/>
            <person name="Rensing S.A."/>
            <person name="Ritter A."/>
            <person name="Rousvoal S."/>
            <person name="Samanta M."/>
            <person name="Samson G."/>
            <person name="Schroeder D.C."/>
            <person name="Segurens B."/>
            <person name="Strittmatter M."/>
            <person name="Tonon T."/>
            <person name="Tregear J.W."/>
            <person name="Valentin K."/>
            <person name="von Dassow P."/>
            <person name="Yamagishi T."/>
            <person name="Van de Peer Y."/>
            <person name="Wincker P."/>
        </authorList>
    </citation>
    <scope>NUCLEOTIDE SEQUENCE [LARGE SCALE GENOMIC DNA]</scope>
    <source>
        <strain evidence="2">Ec32 / CCAP1310/4</strain>
    </source>
</reference>
<dbReference type="EMBL" id="FN649746">
    <property type="protein sequence ID" value="CBJ30199.1"/>
    <property type="molecule type" value="Genomic_DNA"/>
</dbReference>
<name>D7FNE5_ECTSI</name>